<proteinExistence type="inferred from homology"/>
<feature type="signal peptide" evidence="7">
    <location>
        <begin position="1"/>
        <end position="24"/>
    </location>
</feature>
<organism evidence="8 9">
    <name type="scientific">Emydomyces testavorans</name>
    <dbReference type="NCBI Taxonomy" id="2070801"/>
    <lineage>
        <taxon>Eukaryota</taxon>
        <taxon>Fungi</taxon>
        <taxon>Dikarya</taxon>
        <taxon>Ascomycota</taxon>
        <taxon>Pezizomycotina</taxon>
        <taxon>Eurotiomycetes</taxon>
        <taxon>Eurotiomycetidae</taxon>
        <taxon>Onygenales</taxon>
        <taxon>Nannizziopsiaceae</taxon>
        <taxon>Emydomyces</taxon>
    </lineage>
</organism>
<reference evidence="8" key="1">
    <citation type="submission" date="2023-03" db="EMBL/GenBank/DDBJ databases">
        <title>Emydomyces testavorans Genome Sequence.</title>
        <authorList>
            <person name="Hoyer L."/>
        </authorList>
    </citation>
    <scope>NUCLEOTIDE SEQUENCE</scope>
    <source>
        <strain evidence="8">16-2883</strain>
    </source>
</reference>
<evidence type="ECO:0000313" key="9">
    <source>
        <dbReference type="Proteomes" id="UP001219355"/>
    </source>
</evidence>
<keyword evidence="5 6" id="KW-0472">Membrane</keyword>
<keyword evidence="4 6" id="KW-1133">Transmembrane helix</keyword>
<dbReference type="Proteomes" id="UP001219355">
    <property type="component" value="Chromosome 4"/>
</dbReference>
<protein>
    <recommendedName>
        <fullName evidence="10">YhhN domain-containing protein</fullName>
    </recommendedName>
</protein>
<dbReference type="GO" id="GO:0016020">
    <property type="term" value="C:membrane"/>
    <property type="evidence" value="ECO:0007669"/>
    <property type="project" value="UniProtKB-SubCell"/>
</dbReference>
<feature type="transmembrane region" description="Helical" evidence="6">
    <location>
        <begin position="59"/>
        <end position="78"/>
    </location>
</feature>
<comment type="subcellular location">
    <subcellularLocation>
        <location evidence="1">Membrane</location>
        <topology evidence="1">Multi-pass membrane protein</topology>
    </subcellularLocation>
</comment>
<feature type="transmembrane region" description="Helical" evidence="6">
    <location>
        <begin position="34"/>
        <end position="52"/>
    </location>
</feature>
<feature type="transmembrane region" description="Helical" evidence="6">
    <location>
        <begin position="153"/>
        <end position="175"/>
    </location>
</feature>
<keyword evidence="9" id="KW-1185">Reference proteome</keyword>
<feature type="chain" id="PRO_5042155281" description="YhhN domain-containing protein" evidence="7">
    <location>
        <begin position="25"/>
        <end position="293"/>
    </location>
</feature>
<evidence type="ECO:0000256" key="4">
    <source>
        <dbReference type="ARBA" id="ARBA00022989"/>
    </source>
</evidence>
<name>A0AAF0DMW1_9EURO</name>
<evidence type="ECO:0000256" key="3">
    <source>
        <dbReference type="ARBA" id="ARBA00022692"/>
    </source>
</evidence>
<keyword evidence="3 6" id="KW-0812">Transmembrane</keyword>
<dbReference type="GO" id="GO:0016787">
    <property type="term" value="F:hydrolase activity"/>
    <property type="evidence" value="ECO:0007669"/>
    <property type="project" value="TreeGrafter"/>
</dbReference>
<gene>
    <name evidence="8" type="ORF">PRK78_006694</name>
</gene>
<keyword evidence="7" id="KW-0732">Signal</keyword>
<dbReference type="InterPro" id="IPR012506">
    <property type="entry name" value="TMEM86B-like"/>
</dbReference>
<evidence type="ECO:0000256" key="6">
    <source>
        <dbReference type="SAM" id="Phobius"/>
    </source>
</evidence>
<dbReference type="EMBL" id="CP120630">
    <property type="protein sequence ID" value="WEW61204.1"/>
    <property type="molecule type" value="Genomic_DNA"/>
</dbReference>
<sequence length="293" mass="31611">MSIGLPPNPAVYLLLVSLPLLVLSETQSFLPGHALFKIVSSIAFVSGPLLHISSNPSPYRVFVTCGLLFSVLGDILLIPSRNEYYYHPDSSPAGEARASSGLKSNNPVNKPGTQQGGISTSFQLGIVAFAAAHIAYILAFLQDSSEEDLSWPTFAIIFVATMVIGKWLGVIYPAMATPNGSPVAWRRSNVLSLSIPQDMQLLVFVYAIIISSMLATAVSTTSTLRHQRVLGAAMFVVSDIFVAKDAFGQKSVPPKTSTGQKVPKERNWWLQTATGFGLYFWGQMILAGTVETN</sequence>
<dbReference type="PANTHER" id="PTHR31885:SF6">
    <property type="entry name" value="GH04784P"/>
    <property type="match status" value="1"/>
</dbReference>
<evidence type="ECO:0000256" key="1">
    <source>
        <dbReference type="ARBA" id="ARBA00004141"/>
    </source>
</evidence>
<feature type="transmembrane region" description="Helical" evidence="6">
    <location>
        <begin position="122"/>
        <end position="141"/>
    </location>
</feature>
<comment type="similarity">
    <text evidence="2">Belongs to the TMEM86 family.</text>
</comment>
<evidence type="ECO:0000256" key="7">
    <source>
        <dbReference type="SAM" id="SignalP"/>
    </source>
</evidence>
<accession>A0AAF0DMW1</accession>
<evidence type="ECO:0000256" key="5">
    <source>
        <dbReference type="ARBA" id="ARBA00023136"/>
    </source>
</evidence>
<evidence type="ECO:0008006" key="10">
    <source>
        <dbReference type="Google" id="ProtNLM"/>
    </source>
</evidence>
<dbReference type="PANTHER" id="PTHR31885">
    <property type="entry name" value="GH04784P"/>
    <property type="match status" value="1"/>
</dbReference>
<dbReference type="Pfam" id="PF07947">
    <property type="entry name" value="YhhN"/>
    <property type="match status" value="1"/>
</dbReference>
<evidence type="ECO:0000313" key="8">
    <source>
        <dbReference type="EMBL" id="WEW61204.1"/>
    </source>
</evidence>
<evidence type="ECO:0000256" key="2">
    <source>
        <dbReference type="ARBA" id="ARBA00007375"/>
    </source>
</evidence>
<feature type="transmembrane region" description="Helical" evidence="6">
    <location>
        <begin position="268"/>
        <end position="290"/>
    </location>
</feature>
<feature type="transmembrane region" description="Helical" evidence="6">
    <location>
        <begin position="199"/>
        <end position="217"/>
    </location>
</feature>
<dbReference type="AlphaFoldDB" id="A0AAF0DMW1"/>